<dbReference type="Proteomes" id="UP000887579">
    <property type="component" value="Unplaced"/>
</dbReference>
<protein>
    <submittedName>
        <fullName evidence="2">Uncharacterized protein</fullName>
    </submittedName>
</protein>
<evidence type="ECO:0000313" key="1">
    <source>
        <dbReference type="Proteomes" id="UP000887579"/>
    </source>
</evidence>
<organism evidence="1 2">
    <name type="scientific">Panagrolaimus sp. ES5</name>
    <dbReference type="NCBI Taxonomy" id="591445"/>
    <lineage>
        <taxon>Eukaryota</taxon>
        <taxon>Metazoa</taxon>
        <taxon>Ecdysozoa</taxon>
        <taxon>Nematoda</taxon>
        <taxon>Chromadorea</taxon>
        <taxon>Rhabditida</taxon>
        <taxon>Tylenchina</taxon>
        <taxon>Panagrolaimomorpha</taxon>
        <taxon>Panagrolaimoidea</taxon>
        <taxon>Panagrolaimidae</taxon>
        <taxon>Panagrolaimus</taxon>
    </lineage>
</organism>
<proteinExistence type="predicted"/>
<reference evidence="2" key="1">
    <citation type="submission" date="2022-11" db="UniProtKB">
        <authorList>
            <consortium name="WormBaseParasite"/>
        </authorList>
    </citation>
    <scope>IDENTIFICATION</scope>
</reference>
<sequence>MQSEIILFFFIISFFVAFLEGCLPTPQVQVGPTITTTTEAFMCPCTIPIVGATIMQTPLTVDGNGCPLTVQLDCPLNNNVLLNMDQFGMSYSAITCVPASGRFGYPNGLGGPDILINSIDCVAVG</sequence>
<evidence type="ECO:0000313" key="2">
    <source>
        <dbReference type="WBParaSite" id="ES5_v2.g23140.t1"/>
    </source>
</evidence>
<dbReference type="WBParaSite" id="ES5_v2.g23140.t1">
    <property type="protein sequence ID" value="ES5_v2.g23140.t1"/>
    <property type="gene ID" value="ES5_v2.g23140"/>
</dbReference>
<name>A0AC34G054_9BILA</name>
<accession>A0AC34G054</accession>